<dbReference type="SMART" id="SM00409">
    <property type="entry name" value="IG"/>
    <property type="match status" value="2"/>
</dbReference>
<sequence length="479" mass="52294">MVAQVIMTSMVGQVTRSMVAQVIMTSMVAQITRSMVAQVIMTSMVAQVTRSMVGQVTMSMVGQVIMTSMVAQVTRSLVAQVLMMGSKTSEGFCQIQVKGFVGGGLLIRCIFKDQYKQHTKYFCKGDKSRCPFQRHGKSQDDRYKEFNVKEEGSYVVFIKQLSLSDAGNYGCAVDSTHLDIDTYIPVSITIKQDDCCKGPLTRTAAVGQRVDISCRHPKESSDNKKYFCKQGAVFTCSSPSEASRQYRWRFLEPDDDDDRLAFTVRISNVTGKDLGVYWCGVRTGENTGSVALLTEVHLKDRDTEEHTGPLPPSSSSSGLPLTIGVCLPLAVLLAIAVFILIKHRHRQASKHAASYCNPASKSCDPASKSCDPASKSCDPASKTPPDKRHSPGQALACADGDYEEIRDIARPPQRLKPHGVTSAGDPTDLIDPADLCTDFSAYATVRFVQNPTEQPANGSSSAELGREDQDCEYAAVKYV</sequence>
<dbReference type="PANTHER" id="PTHR11860">
    <property type="entry name" value="POLYMERIC-IMMUNOGLOBULIN RECEPTOR"/>
    <property type="match status" value="1"/>
</dbReference>
<keyword evidence="2 5" id="KW-0812">Transmembrane</keyword>
<evidence type="ECO:0000256" key="2">
    <source>
        <dbReference type="ARBA" id="ARBA00022692"/>
    </source>
</evidence>
<dbReference type="Proteomes" id="UP001591681">
    <property type="component" value="Unassembled WGS sequence"/>
</dbReference>
<evidence type="ECO:0000313" key="7">
    <source>
        <dbReference type="EMBL" id="KAL2086223.1"/>
    </source>
</evidence>
<dbReference type="PROSITE" id="PS50835">
    <property type="entry name" value="IG_LIKE"/>
    <property type="match status" value="1"/>
</dbReference>
<reference evidence="7 8" key="1">
    <citation type="submission" date="2024-09" db="EMBL/GenBank/DDBJ databases">
        <title>A chromosome-level genome assembly of Gray's grenadier anchovy, Coilia grayii.</title>
        <authorList>
            <person name="Fu Z."/>
        </authorList>
    </citation>
    <scope>NUCLEOTIDE SEQUENCE [LARGE SCALE GENOMIC DNA]</scope>
    <source>
        <strain evidence="7">G4</strain>
        <tissue evidence="7">Muscle</tissue>
    </source>
</reference>
<dbReference type="Gene3D" id="2.60.40.10">
    <property type="entry name" value="Immunoglobulins"/>
    <property type="match status" value="2"/>
</dbReference>
<feature type="region of interest" description="Disordered" evidence="4">
    <location>
        <begin position="373"/>
        <end position="393"/>
    </location>
</feature>
<evidence type="ECO:0000256" key="1">
    <source>
        <dbReference type="ARBA" id="ARBA00004370"/>
    </source>
</evidence>
<evidence type="ECO:0000313" key="8">
    <source>
        <dbReference type="Proteomes" id="UP001591681"/>
    </source>
</evidence>
<name>A0ABD1JJR0_9TELE</name>
<dbReference type="Pfam" id="PF07686">
    <property type="entry name" value="V-set"/>
    <property type="match status" value="1"/>
</dbReference>
<evidence type="ECO:0000256" key="3">
    <source>
        <dbReference type="ARBA" id="ARBA00023136"/>
    </source>
</evidence>
<dbReference type="GO" id="GO:0016020">
    <property type="term" value="C:membrane"/>
    <property type="evidence" value="ECO:0007669"/>
    <property type="project" value="UniProtKB-SubCell"/>
</dbReference>
<protein>
    <recommendedName>
        <fullName evidence="6">Ig-like domain-containing protein</fullName>
    </recommendedName>
</protein>
<dbReference type="SUPFAM" id="SSF48726">
    <property type="entry name" value="Immunoglobulin"/>
    <property type="match status" value="2"/>
</dbReference>
<feature type="domain" description="Ig-like" evidence="6">
    <location>
        <begin position="217"/>
        <end position="291"/>
    </location>
</feature>
<comment type="subcellular location">
    <subcellularLocation>
        <location evidence="1">Membrane</location>
    </subcellularLocation>
</comment>
<keyword evidence="3 5" id="KW-0472">Membrane</keyword>
<dbReference type="InterPro" id="IPR007110">
    <property type="entry name" value="Ig-like_dom"/>
</dbReference>
<feature type="transmembrane region" description="Helical" evidence="5">
    <location>
        <begin position="319"/>
        <end position="341"/>
    </location>
</feature>
<dbReference type="InterPro" id="IPR013783">
    <property type="entry name" value="Ig-like_fold"/>
</dbReference>
<evidence type="ECO:0000259" key="6">
    <source>
        <dbReference type="PROSITE" id="PS50835"/>
    </source>
</evidence>
<dbReference type="InterPro" id="IPR050671">
    <property type="entry name" value="CD300_family_receptors"/>
</dbReference>
<dbReference type="AlphaFoldDB" id="A0ABD1JJR0"/>
<evidence type="ECO:0000256" key="4">
    <source>
        <dbReference type="SAM" id="MobiDB-lite"/>
    </source>
</evidence>
<keyword evidence="5" id="KW-1133">Transmembrane helix</keyword>
<dbReference type="EMBL" id="JBHFQA010000015">
    <property type="protein sequence ID" value="KAL2086223.1"/>
    <property type="molecule type" value="Genomic_DNA"/>
</dbReference>
<dbReference type="InterPro" id="IPR003599">
    <property type="entry name" value="Ig_sub"/>
</dbReference>
<comment type="caution">
    <text evidence="7">The sequence shown here is derived from an EMBL/GenBank/DDBJ whole genome shotgun (WGS) entry which is preliminary data.</text>
</comment>
<dbReference type="InterPro" id="IPR036179">
    <property type="entry name" value="Ig-like_dom_sf"/>
</dbReference>
<keyword evidence="8" id="KW-1185">Reference proteome</keyword>
<evidence type="ECO:0000256" key="5">
    <source>
        <dbReference type="SAM" id="Phobius"/>
    </source>
</evidence>
<gene>
    <name evidence="7" type="ORF">ACEWY4_017282</name>
</gene>
<organism evidence="7 8">
    <name type="scientific">Coilia grayii</name>
    <name type="common">Gray's grenadier anchovy</name>
    <dbReference type="NCBI Taxonomy" id="363190"/>
    <lineage>
        <taxon>Eukaryota</taxon>
        <taxon>Metazoa</taxon>
        <taxon>Chordata</taxon>
        <taxon>Craniata</taxon>
        <taxon>Vertebrata</taxon>
        <taxon>Euteleostomi</taxon>
        <taxon>Actinopterygii</taxon>
        <taxon>Neopterygii</taxon>
        <taxon>Teleostei</taxon>
        <taxon>Clupei</taxon>
        <taxon>Clupeiformes</taxon>
        <taxon>Clupeoidei</taxon>
        <taxon>Engraulidae</taxon>
        <taxon>Coilinae</taxon>
        <taxon>Coilia</taxon>
    </lineage>
</organism>
<proteinExistence type="predicted"/>
<accession>A0ABD1JJR0</accession>
<dbReference type="InterPro" id="IPR013106">
    <property type="entry name" value="Ig_V-set"/>
</dbReference>
<dbReference type="PANTHER" id="PTHR11860:SF87">
    <property type="entry name" value="CMRF35-LIKE MOLECULE 8"/>
    <property type="match status" value="1"/>
</dbReference>